<dbReference type="SUPFAM" id="SSF56672">
    <property type="entry name" value="DNA/RNA polymerases"/>
    <property type="match status" value="1"/>
</dbReference>
<proteinExistence type="predicted"/>
<dbReference type="EMBL" id="BMAW01101830">
    <property type="protein sequence ID" value="GFT01314.1"/>
    <property type="molecule type" value="Genomic_DNA"/>
</dbReference>
<dbReference type="InterPro" id="IPR043502">
    <property type="entry name" value="DNA/RNA_pol_sf"/>
</dbReference>
<reference evidence="2" key="1">
    <citation type="submission" date="2020-08" db="EMBL/GenBank/DDBJ databases">
        <title>Multicomponent nature underlies the extraordinary mechanical properties of spider dragline silk.</title>
        <authorList>
            <person name="Kono N."/>
            <person name="Nakamura H."/>
            <person name="Mori M."/>
            <person name="Yoshida Y."/>
            <person name="Ohtoshi R."/>
            <person name="Malay A.D."/>
            <person name="Moran D.A.P."/>
            <person name="Tomita M."/>
            <person name="Numata K."/>
            <person name="Arakawa K."/>
        </authorList>
    </citation>
    <scope>NUCLEOTIDE SEQUENCE</scope>
</reference>
<evidence type="ECO:0000313" key="2">
    <source>
        <dbReference type="EMBL" id="GFT01314.1"/>
    </source>
</evidence>
<protein>
    <recommendedName>
        <fullName evidence="1">Reverse transcriptase/retrotransposon-derived protein RNase H-like domain-containing protein</fullName>
    </recommendedName>
</protein>
<name>A0A8X6N9N4_NEPPI</name>
<feature type="domain" description="Reverse transcriptase/retrotransposon-derived protein RNase H-like" evidence="1">
    <location>
        <begin position="1"/>
        <end position="42"/>
    </location>
</feature>
<comment type="caution">
    <text evidence="2">The sequence shown here is derived from an EMBL/GenBank/DDBJ whole genome shotgun (WGS) entry which is preliminary data.</text>
</comment>
<dbReference type="OrthoDB" id="6495589at2759"/>
<dbReference type="InterPro" id="IPR041577">
    <property type="entry name" value="RT_RNaseH_2"/>
</dbReference>
<keyword evidence="3" id="KW-1185">Reference proteome</keyword>
<feature type="non-terminal residue" evidence="2">
    <location>
        <position position="1"/>
    </location>
</feature>
<evidence type="ECO:0000259" key="1">
    <source>
        <dbReference type="Pfam" id="PF17919"/>
    </source>
</evidence>
<organism evidence="2 3">
    <name type="scientific">Nephila pilipes</name>
    <name type="common">Giant wood spider</name>
    <name type="synonym">Nephila maculata</name>
    <dbReference type="NCBI Taxonomy" id="299642"/>
    <lineage>
        <taxon>Eukaryota</taxon>
        <taxon>Metazoa</taxon>
        <taxon>Ecdysozoa</taxon>
        <taxon>Arthropoda</taxon>
        <taxon>Chelicerata</taxon>
        <taxon>Arachnida</taxon>
        <taxon>Araneae</taxon>
        <taxon>Araneomorphae</taxon>
        <taxon>Entelegynae</taxon>
        <taxon>Araneoidea</taxon>
        <taxon>Nephilidae</taxon>
        <taxon>Nephila</taxon>
    </lineage>
</organism>
<dbReference type="GO" id="GO:0071897">
    <property type="term" value="P:DNA biosynthetic process"/>
    <property type="evidence" value="ECO:0007669"/>
    <property type="project" value="UniProtKB-ARBA"/>
</dbReference>
<dbReference type="AlphaFoldDB" id="A0A8X6N9N4"/>
<gene>
    <name evidence="2" type="ORF">NPIL_651731</name>
</gene>
<sequence length="46" mass="5103">FQTLKQCLITPPVLREINDTKPFIIQTDASSYALRAVLLQGESPAD</sequence>
<dbReference type="Pfam" id="PF17919">
    <property type="entry name" value="RT_RNaseH_2"/>
    <property type="match status" value="1"/>
</dbReference>
<evidence type="ECO:0000313" key="3">
    <source>
        <dbReference type="Proteomes" id="UP000887013"/>
    </source>
</evidence>
<dbReference type="Proteomes" id="UP000887013">
    <property type="component" value="Unassembled WGS sequence"/>
</dbReference>
<accession>A0A8X6N9N4</accession>